<dbReference type="Proteomes" id="UP000510621">
    <property type="component" value="Chromosome"/>
</dbReference>
<organism evidence="2 3">
    <name type="scientific">Candidatus Thiothrix singaporensis</name>
    <dbReference type="NCBI Taxonomy" id="2799669"/>
    <lineage>
        <taxon>Bacteria</taxon>
        <taxon>Pseudomonadati</taxon>
        <taxon>Pseudomonadota</taxon>
        <taxon>Gammaproteobacteria</taxon>
        <taxon>Thiotrichales</taxon>
        <taxon>Thiotrichaceae</taxon>
        <taxon>Thiothrix</taxon>
    </lineage>
</organism>
<evidence type="ECO:0000313" key="3">
    <source>
        <dbReference type="Proteomes" id="UP000510621"/>
    </source>
</evidence>
<evidence type="ECO:0000313" key="2">
    <source>
        <dbReference type="EMBL" id="QLQ30268.1"/>
    </source>
</evidence>
<evidence type="ECO:0000256" key="1">
    <source>
        <dbReference type="SAM" id="MobiDB-lite"/>
    </source>
</evidence>
<protein>
    <submittedName>
        <fullName evidence="2">Uncharacterized protein</fullName>
    </submittedName>
</protein>
<accession>A0A7L6AMF8</accession>
<keyword evidence="3" id="KW-1185">Reference proteome</keyword>
<feature type="region of interest" description="Disordered" evidence="1">
    <location>
        <begin position="1"/>
        <end position="37"/>
    </location>
</feature>
<sequence length="71" mass="7347">MAKSSGVAATPSPATCSSIGGVHEKSNSAKRQAGKQQLRRLLDKAGAGFSGSADWLATLLLPAQHMLVTRQ</sequence>
<proteinExistence type="predicted"/>
<gene>
    <name evidence="2" type="ORF">HZT40_19270</name>
</gene>
<dbReference type="AlphaFoldDB" id="A0A7L6AMF8"/>
<name>A0A7L6AMF8_9GAMM</name>
<dbReference type="KEGG" id="this:HZT40_19270"/>
<dbReference type="EMBL" id="CP059265">
    <property type="protein sequence ID" value="QLQ30268.1"/>
    <property type="molecule type" value="Genomic_DNA"/>
</dbReference>
<reference evidence="2" key="1">
    <citation type="submission" date="2020-06" db="EMBL/GenBank/DDBJ databases">
        <title>Analysis procedures for assessing recovery of high quality, complete, closed genomes from Nanopore long read metagenome sequencing.</title>
        <authorList>
            <person name="Bessarab I."/>
            <person name="Arumugam K."/>
            <person name="Haryono M."/>
            <person name="Liu X."/>
            <person name="Roy S."/>
            <person name="Zuniga-Montanez R.E."/>
            <person name="Qiu G."/>
            <person name="Drautz-Moses D.I."/>
            <person name="Law Y.Y."/>
            <person name="Wuertz S."/>
            <person name="Lauro F.M."/>
            <person name="Huson D.H."/>
            <person name="Williams R.B."/>
        </authorList>
    </citation>
    <scope>NUCLEOTIDE SEQUENCE [LARGE SCALE GENOMIC DNA]</scope>
    <source>
        <strain evidence="2">SSD2</strain>
    </source>
</reference>